<name>A0A4U5J759_9EURY</name>
<reference evidence="1 2" key="1">
    <citation type="submission" date="2019-04" db="EMBL/GenBank/DDBJ databases">
        <title>Natronomonas sp. F20-122 a newhaloarchaeon isolated from a saline saltern of Isla Bacuta, Huelva, Spain.</title>
        <authorList>
            <person name="Duran-Viseras A."/>
            <person name="Sanchez-Porro C."/>
            <person name="Ventosa A."/>
        </authorList>
    </citation>
    <scope>NUCLEOTIDE SEQUENCE [LARGE SCALE GENOMIC DNA]</scope>
    <source>
        <strain evidence="1 2">F20-122</strain>
    </source>
</reference>
<dbReference type="EMBL" id="QKNX01000006">
    <property type="protein sequence ID" value="TKR24872.1"/>
    <property type="molecule type" value="Genomic_DNA"/>
</dbReference>
<sequence>MRVIATVGLAGSGKGEFAAVAERADVPVVTMGDVIRAECRDRGLDPANHHGEVASALREENGPTAIAEASLPHIEAALEKSDTVVVDGIRSDAEVDVFEERFGEAFTLVGVEAPFELRKARITERGRDNVEGGESLAARDERELGFGLGAALERADVTIENTGTLAAFRERVREVLEA</sequence>
<dbReference type="Gene3D" id="3.40.50.300">
    <property type="entry name" value="P-loop containing nucleotide triphosphate hydrolases"/>
    <property type="match status" value="1"/>
</dbReference>
<keyword evidence="2" id="KW-1185">Reference proteome</keyword>
<organism evidence="1 2">
    <name type="scientific">Natronomonas salsuginis</name>
    <dbReference type="NCBI Taxonomy" id="2217661"/>
    <lineage>
        <taxon>Archaea</taxon>
        <taxon>Methanobacteriati</taxon>
        <taxon>Methanobacteriota</taxon>
        <taxon>Stenosarchaea group</taxon>
        <taxon>Halobacteria</taxon>
        <taxon>Halobacteriales</taxon>
        <taxon>Natronomonadaceae</taxon>
        <taxon>Natronomonas</taxon>
    </lineage>
</organism>
<dbReference type="Proteomes" id="UP000308037">
    <property type="component" value="Unassembled WGS sequence"/>
</dbReference>
<dbReference type="SUPFAM" id="SSF52540">
    <property type="entry name" value="P-loop containing nucleoside triphosphate hydrolases"/>
    <property type="match status" value="1"/>
</dbReference>
<proteinExistence type="predicted"/>
<dbReference type="PANTHER" id="PTHR41930:SF1">
    <property type="entry name" value="DEPHOSPHO-COA KINASE"/>
    <property type="match status" value="1"/>
</dbReference>
<dbReference type="AlphaFoldDB" id="A0A4U5J759"/>
<dbReference type="RefSeq" id="WP_137277294.1">
    <property type="nucleotide sequence ID" value="NZ_QKNX01000006.1"/>
</dbReference>
<accession>A0A4U5J759</accession>
<dbReference type="Pfam" id="PF13207">
    <property type="entry name" value="AAA_17"/>
    <property type="match status" value="1"/>
</dbReference>
<gene>
    <name evidence="1" type="ORF">DM868_13130</name>
</gene>
<dbReference type="InterPro" id="IPR027417">
    <property type="entry name" value="P-loop_NTPase"/>
</dbReference>
<evidence type="ECO:0000313" key="2">
    <source>
        <dbReference type="Proteomes" id="UP000308037"/>
    </source>
</evidence>
<dbReference type="PANTHER" id="PTHR41930">
    <property type="entry name" value="UPF0200 PROTEIN MJ1399"/>
    <property type="match status" value="1"/>
</dbReference>
<dbReference type="OrthoDB" id="85381at2157"/>
<comment type="caution">
    <text evidence="1">The sequence shown here is derived from an EMBL/GenBank/DDBJ whole genome shotgun (WGS) entry which is preliminary data.</text>
</comment>
<evidence type="ECO:0000313" key="1">
    <source>
        <dbReference type="EMBL" id="TKR24872.1"/>
    </source>
</evidence>
<protein>
    <submittedName>
        <fullName evidence="1">Uncharacterized protein</fullName>
    </submittedName>
</protein>